<dbReference type="SUPFAM" id="SSF81324">
    <property type="entry name" value="Voltage-gated potassium channels"/>
    <property type="match status" value="1"/>
</dbReference>
<gene>
    <name evidence="14" type="ordered locus">SGRA_0354</name>
</gene>
<name>H6L7R1_SAPGL</name>
<dbReference type="InterPro" id="IPR005821">
    <property type="entry name" value="Ion_trans_dom"/>
</dbReference>
<protein>
    <submittedName>
        <fullName evidence="14">Ion transporter</fullName>
    </submittedName>
</protein>
<dbReference type="STRING" id="984262.SGRA_0354"/>
<feature type="transmembrane region" description="Helical" evidence="12">
    <location>
        <begin position="61"/>
        <end position="80"/>
    </location>
</feature>
<dbReference type="AlphaFoldDB" id="H6L7R1"/>
<evidence type="ECO:0000256" key="9">
    <source>
        <dbReference type="ARBA" id="ARBA00023065"/>
    </source>
</evidence>
<dbReference type="InterPro" id="IPR028325">
    <property type="entry name" value="VG_K_chnl"/>
</dbReference>
<dbReference type="EMBL" id="CP002831">
    <property type="protein sequence ID" value="AFC23093.1"/>
    <property type="molecule type" value="Genomic_DNA"/>
</dbReference>
<evidence type="ECO:0000259" key="13">
    <source>
        <dbReference type="Pfam" id="PF00520"/>
    </source>
</evidence>
<keyword evidence="2" id="KW-0813">Transport</keyword>
<evidence type="ECO:0000313" key="15">
    <source>
        <dbReference type="Proteomes" id="UP000007519"/>
    </source>
</evidence>
<dbReference type="Proteomes" id="UP000007519">
    <property type="component" value="Chromosome"/>
</dbReference>
<feature type="transmembrane region" description="Helical" evidence="12">
    <location>
        <begin position="133"/>
        <end position="151"/>
    </location>
</feature>
<feature type="domain" description="Ion transport" evidence="13">
    <location>
        <begin position="30"/>
        <end position="245"/>
    </location>
</feature>
<evidence type="ECO:0000256" key="3">
    <source>
        <dbReference type="ARBA" id="ARBA00022538"/>
    </source>
</evidence>
<keyword evidence="11" id="KW-0407">Ion channel</keyword>
<dbReference type="GO" id="GO:0005249">
    <property type="term" value="F:voltage-gated potassium channel activity"/>
    <property type="evidence" value="ECO:0007669"/>
    <property type="project" value="InterPro"/>
</dbReference>
<dbReference type="PANTHER" id="PTHR11537:SF254">
    <property type="entry name" value="POTASSIUM VOLTAGE-GATED CHANNEL PROTEIN SHAB"/>
    <property type="match status" value="1"/>
</dbReference>
<dbReference type="HOGENOM" id="CLU_011722_1_3_10"/>
<evidence type="ECO:0000256" key="5">
    <source>
        <dbReference type="ARBA" id="ARBA00022826"/>
    </source>
</evidence>
<dbReference type="Gene3D" id="1.10.287.70">
    <property type="match status" value="1"/>
</dbReference>
<reference evidence="14 15" key="1">
    <citation type="journal article" date="2012" name="Stand. Genomic Sci.">
        <title>Complete genome sequencing and analysis of Saprospira grandis str. Lewin, a predatory marine bacterium.</title>
        <authorList>
            <person name="Saw J.H."/>
            <person name="Yuryev A."/>
            <person name="Kanbe M."/>
            <person name="Hou S."/>
            <person name="Young A.G."/>
            <person name="Aizawa S."/>
            <person name="Alam M."/>
        </authorList>
    </citation>
    <scope>NUCLEOTIDE SEQUENCE [LARGE SCALE GENOMIC DNA]</scope>
    <source>
        <strain evidence="14 15">Lewin</strain>
    </source>
</reference>
<dbReference type="Gene3D" id="1.20.120.350">
    <property type="entry name" value="Voltage-gated potassium channels. Chain C"/>
    <property type="match status" value="1"/>
</dbReference>
<evidence type="ECO:0000256" key="4">
    <source>
        <dbReference type="ARBA" id="ARBA00022692"/>
    </source>
</evidence>
<evidence type="ECO:0000256" key="8">
    <source>
        <dbReference type="ARBA" id="ARBA00022989"/>
    </source>
</evidence>
<evidence type="ECO:0000256" key="2">
    <source>
        <dbReference type="ARBA" id="ARBA00022448"/>
    </source>
</evidence>
<proteinExistence type="predicted"/>
<dbReference type="eggNOG" id="COG2126">
    <property type="taxonomic scope" value="Bacteria"/>
</dbReference>
<evidence type="ECO:0000256" key="10">
    <source>
        <dbReference type="ARBA" id="ARBA00023136"/>
    </source>
</evidence>
<sequence>MKRTERPKNWAAWRERLHVIIFEADTLAGKTFDVLLLIAIFCSVLAVSLESVQEYQKDYGTLFYVLEWVFTIFFSLEYILRIMAVYQARRYVFSFFGIIDLLSILPTYLGLFFPISGGLLTVRALRLIRIFRIFKLGGFLNEGNLLLGALYRSRAKITVFLSFISLLVVVLGSLMYLIEGQADSGFTSIPRSIYWAIVTLTTVGYGDIAPATPLGQFVAALIMILGYGVIAVPTGMVTAEIIQQEKGAAPSTQVCKACLKEGHAQDAIYCKYCGEEL</sequence>
<feature type="transmembrane region" description="Helical" evidence="12">
    <location>
        <begin position="158"/>
        <end position="178"/>
    </location>
</feature>
<evidence type="ECO:0000256" key="6">
    <source>
        <dbReference type="ARBA" id="ARBA00022882"/>
    </source>
</evidence>
<dbReference type="PRINTS" id="PR00169">
    <property type="entry name" value="KCHANNEL"/>
</dbReference>
<feature type="transmembrane region" description="Helical" evidence="12">
    <location>
        <begin position="32"/>
        <end position="49"/>
    </location>
</feature>
<keyword evidence="4 12" id="KW-0812">Transmembrane</keyword>
<keyword evidence="6" id="KW-0851">Voltage-gated channel</keyword>
<dbReference type="KEGG" id="sgn:SGRA_0354"/>
<evidence type="ECO:0000256" key="11">
    <source>
        <dbReference type="ARBA" id="ARBA00023303"/>
    </source>
</evidence>
<dbReference type="Pfam" id="PF00520">
    <property type="entry name" value="Ion_trans"/>
    <property type="match status" value="1"/>
</dbReference>
<keyword evidence="9" id="KW-0406">Ion transport</keyword>
<dbReference type="RefSeq" id="WP_014373340.1">
    <property type="nucleotide sequence ID" value="NC_016940.1"/>
</dbReference>
<dbReference type="InterPro" id="IPR027359">
    <property type="entry name" value="Volt_channel_dom_sf"/>
</dbReference>
<keyword evidence="5" id="KW-0631">Potassium channel</keyword>
<evidence type="ECO:0000256" key="1">
    <source>
        <dbReference type="ARBA" id="ARBA00004141"/>
    </source>
</evidence>
<organism evidence="14 15">
    <name type="scientific">Saprospira grandis (strain Lewin)</name>
    <dbReference type="NCBI Taxonomy" id="984262"/>
    <lineage>
        <taxon>Bacteria</taxon>
        <taxon>Pseudomonadati</taxon>
        <taxon>Bacteroidota</taxon>
        <taxon>Saprospiria</taxon>
        <taxon>Saprospirales</taxon>
        <taxon>Saprospiraceae</taxon>
        <taxon>Saprospira</taxon>
    </lineage>
</organism>
<dbReference type="OrthoDB" id="9799090at2"/>
<feature type="transmembrane region" description="Helical" evidence="12">
    <location>
        <begin position="92"/>
        <end position="113"/>
    </location>
</feature>
<accession>H6L7R1</accession>
<evidence type="ECO:0000313" key="14">
    <source>
        <dbReference type="EMBL" id="AFC23093.1"/>
    </source>
</evidence>
<comment type="subcellular location">
    <subcellularLocation>
        <location evidence="1">Membrane</location>
        <topology evidence="1">Multi-pass membrane protein</topology>
    </subcellularLocation>
</comment>
<dbReference type="GO" id="GO:0008076">
    <property type="term" value="C:voltage-gated potassium channel complex"/>
    <property type="evidence" value="ECO:0007669"/>
    <property type="project" value="InterPro"/>
</dbReference>
<evidence type="ECO:0000256" key="7">
    <source>
        <dbReference type="ARBA" id="ARBA00022958"/>
    </source>
</evidence>
<evidence type="ECO:0000256" key="12">
    <source>
        <dbReference type="SAM" id="Phobius"/>
    </source>
</evidence>
<keyword evidence="10 12" id="KW-0472">Membrane</keyword>
<keyword evidence="15" id="KW-1185">Reference proteome</keyword>
<dbReference type="PANTHER" id="PTHR11537">
    <property type="entry name" value="VOLTAGE-GATED POTASSIUM CHANNEL"/>
    <property type="match status" value="1"/>
</dbReference>
<keyword evidence="8 12" id="KW-1133">Transmembrane helix</keyword>
<feature type="transmembrane region" description="Helical" evidence="12">
    <location>
        <begin position="217"/>
        <end position="237"/>
    </location>
</feature>
<keyword evidence="3" id="KW-0633">Potassium transport</keyword>
<dbReference type="GO" id="GO:0001508">
    <property type="term" value="P:action potential"/>
    <property type="evidence" value="ECO:0007669"/>
    <property type="project" value="TreeGrafter"/>
</dbReference>
<keyword evidence="7" id="KW-0630">Potassium</keyword>